<gene>
    <name evidence="2" type="ORF">NQV15_09640</name>
</gene>
<protein>
    <submittedName>
        <fullName evidence="2">DUF998 domain-containing protein</fullName>
    </submittedName>
</protein>
<feature type="transmembrane region" description="Helical" evidence="1">
    <location>
        <begin position="12"/>
        <end position="32"/>
    </location>
</feature>
<feature type="transmembrane region" description="Helical" evidence="1">
    <location>
        <begin position="86"/>
        <end position="104"/>
    </location>
</feature>
<dbReference type="EMBL" id="CP102173">
    <property type="protein sequence ID" value="UUP12122.1"/>
    <property type="molecule type" value="Genomic_DNA"/>
</dbReference>
<feature type="transmembrane region" description="Helical" evidence="1">
    <location>
        <begin position="159"/>
        <end position="181"/>
    </location>
</feature>
<evidence type="ECO:0000313" key="2">
    <source>
        <dbReference type="EMBL" id="UUP12122.1"/>
    </source>
</evidence>
<sequence>MSGRVSRRGAILIIIGVLAGAAYSSFVLDWVLRGFEGMSEVVSQLAAPGAPHATLSRMMDLLCAALVLVLLPYVGAAMPPRPMRTVVLISTLLFAVGAAAAAVVTAPCSEGTVCDSAADRSQSVLHNALSTASDVGLYIGMAAAWAATRRTGPGWFHRCAWWLFWGSGLVAGALMGLSVVADWPEWALATSQRLHIAGMSAWLVCLGMFASVQPDRASRAGGSP</sequence>
<dbReference type="Proteomes" id="UP001316184">
    <property type="component" value="Chromosome"/>
</dbReference>
<evidence type="ECO:0000256" key="1">
    <source>
        <dbReference type="SAM" id="Phobius"/>
    </source>
</evidence>
<keyword evidence="3" id="KW-1185">Reference proteome</keyword>
<dbReference type="InterPro" id="IPR009339">
    <property type="entry name" value="DUF998"/>
</dbReference>
<keyword evidence="1" id="KW-1133">Transmembrane helix</keyword>
<feature type="transmembrane region" description="Helical" evidence="1">
    <location>
        <begin position="124"/>
        <end position="147"/>
    </location>
</feature>
<evidence type="ECO:0000313" key="3">
    <source>
        <dbReference type="Proteomes" id="UP001316184"/>
    </source>
</evidence>
<proteinExistence type="predicted"/>
<dbReference type="Pfam" id="PF06197">
    <property type="entry name" value="DUF998"/>
    <property type="match status" value="1"/>
</dbReference>
<keyword evidence="1" id="KW-0472">Membrane</keyword>
<feature type="transmembrane region" description="Helical" evidence="1">
    <location>
        <begin position="52"/>
        <end position="74"/>
    </location>
</feature>
<keyword evidence="1" id="KW-0812">Transmembrane</keyword>
<reference evidence="2 3" key="1">
    <citation type="submission" date="2022-08" db="EMBL/GenBank/DDBJ databases">
        <title>novel species in genus Aeromicrobium.</title>
        <authorList>
            <person name="Ye L."/>
        </authorList>
    </citation>
    <scope>NUCLEOTIDE SEQUENCE [LARGE SCALE GENOMIC DNA]</scope>
    <source>
        <strain evidence="3">zg-Y1379</strain>
    </source>
</reference>
<accession>A0ABY5M3S5</accession>
<organism evidence="2 3">
    <name type="scientific">Aeromicrobium wangtongii</name>
    <dbReference type="NCBI Taxonomy" id="2969247"/>
    <lineage>
        <taxon>Bacteria</taxon>
        <taxon>Bacillati</taxon>
        <taxon>Actinomycetota</taxon>
        <taxon>Actinomycetes</taxon>
        <taxon>Propionibacteriales</taxon>
        <taxon>Nocardioidaceae</taxon>
        <taxon>Aeromicrobium</taxon>
    </lineage>
</organism>
<feature type="transmembrane region" description="Helical" evidence="1">
    <location>
        <begin position="193"/>
        <end position="212"/>
    </location>
</feature>
<dbReference type="RefSeq" id="WP_232399609.1">
    <property type="nucleotide sequence ID" value="NZ_CP102173.1"/>
</dbReference>
<name>A0ABY5M3S5_9ACTN</name>